<evidence type="ECO:0000313" key="2">
    <source>
        <dbReference type="Proteomes" id="UP000192758"/>
    </source>
</evidence>
<gene>
    <name evidence="1" type="ORF">EHP00_1944</name>
</gene>
<dbReference type="EMBL" id="MNPJ01000002">
    <property type="protein sequence ID" value="OQS55779.1"/>
    <property type="molecule type" value="Genomic_DNA"/>
</dbReference>
<dbReference type="SMR" id="A0A1W0E9D9"/>
<evidence type="ECO:0008006" key="3">
    <source>
        <dbReference type="Google" id="ProtNLM"/>
    </source>
</evidence>
<dbReference type="Proteomes" id="UP000192758">
    <property type="component" value="Unassembled WGS sequence"/>
</dbReference>
<dbReference type="InterPro" id="IPR043129">
    <property type="entry name" value="ATPase_NBD"/>
</dbReference>
<accession>A0A1W0E9D9</accession>
<dbReference type="AlphaFoldDB" id="A0A1W0E9D9"/>
<dbReference type="SUPFAM" id="SSF53067">
    <property type="entry name" value="Actin-like ATPase domain"/>
    <property type="match status" value="1"/>
</dbReference>
<comment type="caution">
    <text evidence="1">The sequence shown here is derived from an EMBL/GenBank/DDBJ whole genome shotgun (WGS) entry which is preliminary data.</text>
</comment>
<proteinExistence type="predicted"/>
<dbReference type="VEuPathDB" id="MicrosporidiaDB:EHP00_1944"/>
<organism evidence="1 2">
    <name type="scientific">Ecytonucleospora hepatopenaei</name>
    <dbReference type="NCBI Taxonomy" id="646526"/>
    <lineage>
        <taxon>Eukaryota</taxon>
        <taxon>Fungi</taxon>
        <taxon>Fungi incertae sedis</taxon>
        <taxon>Microsporidia</taxon>
        <taxon>Enterocytozoonidae</taxon>
        <taxon>Ecytonucleospora</taxon>
    </lineage>
</organism>
<reference evidence="1 2" key="1">
    <citation type="journal article" date="2017" name="Environ. Microbiol.">
        <title>Decay of the glycolytic pathway and adaptation to intranuclear parasitism within Enterocytozoonidae microsporidia.</title>
        <authorList>
            <person name="Wiredu Boakye D."/>
            <person name="Jaroenlak P."/>
            <person name="Prachumwat A."/>
            <person name="Williams T.A."/>
            <person name="Bateman K.S."/>
            <person name="Itsathitphaisarn O."/>
            <person name="Sritunyalucksana K."/>
            <person name="Paszkiewicz K.H."/>
            <person name="Moore K.A."/>
            <person name="Stentiford G.D."/>
            <person name="Williams B.A."/>
        </authorList>
    </citation>
    <scope>NUCLEOTIDE SEQUENCE [LARGE SCALE GENOMIC DNA]</scope>
    <source>
        <strain evidence="1 2">TH1</strain>
    </source>
</reference>
<protein>
    <recommendedName>
        <fullName evidence="3">Phosphotransferase</fullName>
    </recommendedName>
</protein>
<sequence>MLFNQVFKWFKFECDFKFYESYLDLFEYVDKNKFNAHLNDSDEISFDALKNAKEFCDNYTGELDRNSLNHERLDFEKKHEFKKYVITADLGGSTFKMRFYRRNNRIYEEIMKEDISLENKTFSSNNCLSGSSATLINSSSSSSIPTMLSGEELLKLKDTKVEDFIEDNLKAFMIKCNLKEEDTDFTLSFSYKFTKINGKTIKLDSFSKNFQFCRKNSVVSFKMNFIYIVNDCVAMMYAGYDENCFNIAFVSGTGYNMCYLDENNKICVTEAGQYFYKNKKLDEILGGMNTLSNTRDIIEGNVESNIENNDKDIIEGNIESNTEDNDKDIIEGDTKNIIICGEKVESYEHYVAVARILMRQYLLEKSVVACINHLNKQKKKVNLILNGTGFIKATFLLEEFRKKYKYHVKVKTHATIEYFINQHISV</sequence>
<keyword evidence="2" id="KW-1185">Reference proteome</keyword>
<dbReference type="OrthoDB" id="276296at2759"/>
<evidence type="ECO:0000313" key="1">
    <source>
        <dbReference type="EMBL" id="OQS55779.1"/>
    </source>
</evidence>
<dbReference type="PRINTS" id="PR00475">
    <property type="entry name" value="HEXOKINASE"/>
</dbReference>
<dbReference type="Gene3D" id="3.30.420.40">
    <property type="match status" value="1"/>
</dbReference>
<dbReference type="STRING" id="646526.A0A1W0E9D9"/>
<name>A0A1W0E9D9_9MICR</name>